<keyword evidence="9" id="KW-0472">Membrane</keyword>
<evidence type="ECO:0000256" key="4">
    <source>
        <dbReference type="ARBA" id="ARBA00022692"/>
    </source>
</evidence>
<dbReference type="Pfam" id="PF04161">
    <property type="entry name" value="Arv1"/>
    <property type="match status" value="1"/>
</dbReference>
<dbReference type="Proteomes" id="UP001165060">
    <property type="component" value="Unassembled WGS sequence"/>
</dbReference>
<keyword evidence="8 10" id="KW-0443">Lipid metabolism</keyword>
<evidence type="ECO:0000256" key="3">
    <source>
        <dbReference type="ARBA" id="ARBA00022448"/>
    </source>
</evidence>
<dbReference type="PANTHER" id="PTHR14467:SF0">
    <property type="entry name" value="PROTEIN ARV1"/>
    <property type="match status" value="1"/>
</dbReference>
<proteinExistence type="inferred from homology"/>
<comment type="caution">
    <text evidence="11">The sequence shown here is derived from an EMBL/GenBank/DDBJ whole genome shotgun (WGS) entry which is preliminary data.</text>
</comment>
<evidence type="ECO:0000256" key="6">
    <source>
        <dbReference type="ARBA" id="ARBA00022989"/>
    </source>
</evidence>
<evidence type="ECO:0000256" key="1">
    <source>
        <dbReference type="ARBA" id="ARBA00004477"/>
    </source>
</evidence>
<evidence type="ECO:0000256" key="2">
    <source>
        <dbReference type="ARBA" id="ARBA00009187"/>
    </source>
</evidence>
<keyword evidence="6" id="KW-1133">Transmembrane helix</keyword>
<evidence type="ECO:0000313" key="11">
    <source>
        <dbReference type="EMBL" id="GMI21644.1"/>
    </source>
</evidence>
<comment type="function">
    <text evidence="10">Regulates also the sphingolipid metabolism.</text>
</comment>
<name>A0ABQ6M8G8_9STRA</name>
<keyword evidence="10" id="KW-0746">Sphingolipid metabolism</keyword>
<evidence type="ECO:0000256" key="9">
    <source>
        <dbReference type="ARBA" id="ARBA00023136"/>
    </source>
</evidence>
<dbReference type="EMBL" id="BRYB01001254">
    <property type="protein sequence ID" value="GMI21644.1"/>
    <property type="molecule type" value="Genomic_DNA"/>
</dbReference>
<keyword evidence="4" id="KW-0812">Transmembrane</keyword>
<dbReference type="InterPro" id="IPR007290">
    <property type="entry name" value="Arv1"/>
</dbReference>
<protein>
    <recommendedName>
        <fullName evidence="10">Protein ARV</fullName>
    </recommendedName>
</protein>
<reference evidence="11 12" key="1">
    <citation type="journal article" date="2023" name="Commun. Biol.">
        <title>Genome analysis of Parmales, the sister group of diatoms, reveals the evolutionary specialization of diatoms from phago-mixotrophs to photoautotrophs.</title>
        <authorList>
            <person name="Ban H."/>
            <person name="Sato S."/>
            <person name="Yoshikawa S."/>
            <person name="Yamada K."/>
            <person name="Nakamura Y."/>
            <person name="Ichinomiya M."/>
            <person name="Sato N."/>
            <person name="Blanc-Mathieu R."/>
            <person name="Endo H."/>
            <person name="Kuwata A."/>
            <person name="Ogata H."/>
        </authorList>
    </citation>
    <scope>NUCLEOTIDE SEQUENCE [LARGE SCALE GENOMIC DNA]</scope>
</reference>
<keyword evidence="5 10" id="KW-0256">Endoplasmic reticulum</keyword>
<evidence type="ECO:0000256" key="5">
    <source>
        <dbReference type="ARBA" id="ARBA00022824"/>
    </source>
</evidence>
<keyword evidence="12" id="KW-1185">Reference proteome</keyword>
<evidence type="ECO:0000256" key="8">
    <source>
        <dbReference type="ARBA" id="ARBA00023098"/>
    </source>
</evidence>
<comment type="subcellular location">
    <subcellularLocation>
        <location evidence="1 10">Endoplasmic reticulum membrane</location>
        <topology evidence="1 10">Multi-pass membrane protein</topology>
    </subcellularLocation>
</comment>
<accession>A0ABQ6M8G8</accession>
<dbReference type="PANTHER" id="PTHR14467">
    <property type="entry name" value="ARV1"/>
    <property type="match status" value="1"/>
</dbReference>
<evidence type="ECO:0000256" key="10">
    <source>
        <dbReference type="RuleBase" id="RU368065"/>
    </source>
</evidence>
<sequence>MFICVHCSHPTPQLSKSCLPTPSGTPTLLLTRCASCHRFADPHLESPPLLLLLQSVLHDKTVFRHLLFNRHPDFRLCSREGVHVLLKVTFSTAILDAYLIHDQFSCAQTTASALRRSAGGEGVWWPGTLLALLAAMGFRAVVERWMAEAVVGRDFCSRIMVADGYCL</sequence>
<keyword evidence="7 10" id="KW-0445">Lipid transport</keyword>
<organism evidence="11 12">
    <name type="scientific">Tetraparma gracilis</name>
    <dbReference type="NCBI Taxonomy" id="2962635"/>
    <lineage>
        <taxon>Eukaryota</taxon>
        <taxon>Sar</taxon>
        <taxon>Stramenopiles</taxon>
        <taxon>Ochrophyta</taxon>
        <taxon>Bolidophyceae</taxon>
        <taxon>Parmales</taxon>
        <taxon>Triparmaceae</taxon>
        <taxon>Tetraparma</taxon>
    </lineage>
</organism>
<gene>
    <name evidence="11" type="ORF">TeGR_g12767</name>
</gene>
<comment type="similarity">
    <text evidence="2 10">Belongs to the ARV1 family.</text>
</comment>
<evidence type="ECO:0000256" key="7">
    <source>
        <dbReference type="ARBA" id="ARBA00023055"/>
    </source>
</evidence>
<keyword evidence="3 10" id="KW-0813">Transport</keyword>
<comment type="function">
    <text evidence="10">Mediator of sterol homeostasis involved in sterol uptake, trafficking and distribution into membranes.</text>
</comment>
<evidence type="ECO:0000313" key="12">
    <source>
        <dbReference type="Proteomes" id="UP001165060"/>
    </source>
</evidence>